<evidence type="ECO:0000256" key="8">
    <source>
        <dbReference type="SAM" id="MobiDB-lite"/>
    </source>
</evidence>
<feature type="region of interest" description="Disordered" evidence="8">
    <location>
        <begin position="615"/>
        <end position="640"/>
    </location>
</feature>
<dbReference type="GO" id="GO:0000981">
    <property type="term" value="F:DNA-binding transcription factor activity, RNA polymerase II-specific"/>
    <property type="evidence" value="ECO:0007669"/>
    <property type="project" value="InterPro"/>
</dbReference>
<evidence type="ECO:0000256" key="6">
    <source>
        <dbReference type="ARBA" id="ARBA00023242"/>
    </source>
</evidence>
<dbReference type="InterPro" id="IPR007219">
    <property type="entry name" value="XnlR_reg_dom"/>
</dbReference>
<dbReference type="GO" id="GO:0008270">
    <property type="term" value="F:zinc ion binding"/>
    <property type="evidence" value="ECO:0007669"/>
    <property type="project" value="InterPro"/>
</dbReference>
<dbReference type="OMA" id="HEANFRQ"/>
<dbReference type="GO" id="GO:0006552">
    <property type="term" value="P:L-leucine catabolic process"/>
    <property type="evidence" value="ECO:0007669"/>
    <property type="project" value="TreeGrafter"/>
</dbReference>
<organism evidence="11 12">
    <name type="scientific">Pseudallescheria apiosperma</name>
    <name type="common">Scedosporium apiospermum</name>
    <dbReference type="NCBI Taxonomy" id="563466"/>
    <lineage>
        <taxon>Eukaryota</taxon>
        <taxon>Fungi</taxon>
        <taxon>Dikarya</taxon>
        <taxon>Ascomycota</taxon>
        <taxon>Pezizomycotina</taxon>
        <taxon>Sordariomycetes</taxon>
        <taxon>Hypocreomycetidae</taxon>
        <taxon>Microascales</taxon>
        <taxon>Microascaceae</taxon>
        <taxon>Scedosporium</taxon>
    </lineage>
</organism>
<feature type="domain" description="Pyruvate carboxyltransferase" evidence="10">
    <location>
        <begin position="3"/>
        <end position="293"/>
    </location>
</feature>
<feature type="compositionally biased region" description="Basic and acidic residues" evidence="8">
    <location>
        <begin position="617"/>
        <end position="638"/>
    </location>
</feature>
<reference evidence="11 12" key="1">
    <citation type="journal article" date="2014" name="Genome Announc.">
        <title>Draft genome sequence of the pathogenic fungus Scedosporium apiospermum.</title>
        <authorList>
            <person name="Vandeputte P."/>
            <person name="Ghamrawi S."/>
            <person name="Rechenmann M."/>
            <person name="Iltis A."/>
            <person name="Giraud S."/>
            <person name="Fleury M."/>
            <person name="Thornton C."/>
            <person name="Delhaes L."/>
            <person name="Meyer W."/>
            <person name="Papon N."/>
            <person name="Bouchara J.P."/>
        </authorList>
    </citation>
    <scope>NUCLEOTIDE SEQUENCE [LARGE SCALE GENOMIC DNA]</scope>
    <source>
        <strain evidence="11 12">IHEM 14462</strain>
    </source>
</reference>
<dbReference type="InterPro" id="IPR001753">
    <property type="entry name" value="Enoyl-CoA_hydra/iso"/>
</dbReference>
<dbReference type="AlphaFoldDB" id="A0A084GGD0"/>
<dbReference type="GO" id="GO:0046951">
    <property type="term" value="P:ketone body biosynthetic process"/>
    <property type="evidence" value="ECO:0007669"/>
    <property type="project" value="TreeGrafter"/>
</dbReference>
<dbReference type="Pfam" id="PF00682">
    <property type="entry name" value="HMGL-like"/>
    <property type="match status" value="1"/>
</dbReference>
<name>A0A084GGD0_PSEDA</name>
<evidence type="ECO:0000256" key="7">
    <source>
        <dbReference type="ARBA" id="ARBA00049877"/>
    </source>
</evidence>
<comment type="caution">
    <text evidence="11">The sequence shown here is derived from an EMBL/GenBank/DDBJ whole genome shotgun (WGS) entry which is preliminary data.</text>
</comment>
<dbReference type="CDD" id="cd07938">
    <property type="entry name" value="DRE_TIM_HMGL"/>
    <property type="match status" value="1"/>
</dbReference>
<evidence type="ECO:0000259" key="10">
    <source>
        <dbReference type="PROSITE" id="PS50991"/>
    </source>
</evidence>
<dbReference type="InterPro" id="IPR029045">
    <property type="entry name" value="ClpP/crotonase-like_dom_sf"/>
</dbReference>
<keyword evidence="5" id="KW-0456">Lyase</keyword>
<keyword evidence="6" id="KW-0539">Nucleus</keyword>
<dbReference type="PANTHER" id="PTHR42738">
    <property type="entry name" value="HYDROXYMETHYLGLUTARYL-COA LYASE"/>
    <property type="match status" value="1"/>
</dbReference>
<feature type="domain" description="Zn(2)-C6 fungal-type" evidence="9">
    <location>
        <begin position="541"/>
        <end position="571"/>
    </location>
</feature>
<evidence type="ECO:0000256" key="5">
    <source>
        <dbReference type="ARBA" id="ARBA00023239"/>
    </source>
</evidence>
<dbReference type="PROSITE" id="PS50991">
    <property type="entry name" value="PYR_CT"/>
    <property type="match status" value="1"/>
</dbReference>
<dbReference type="KEGG" id="sapo:SAPIO_CDS0709"/>
<dbReference type="Gene3D" id="3.90.226.10">
    <property type="entry name" value="2-enoyl-CoA Hydratase, Chain A, domain 1"/>
    <property type="match status" value="1"/>
</dbReference>
<evidence type="ECO:0000313" key="11">
    <source>
        <dbReference type="EMBL" id="KEZ46392.1"/>
    </source>
</evidence>
<dbReference type="Pfam" id="PF00172">
    <property type="entry name" value="Zn_clus"/>
    <property type="match status" value="1"/>
</dbReference>
<dbReference type="EC" id="4.1.3.4" evidence="3"/>
<dbReference type="SUPFAM" id="SSF52096">
    <property type="entry name" value="ClpP/crotonase"/>
    <property type="match status" value="1"/>
</dbReference>
<dbReference type="FunFam" id="3.20.20.70:FF:000071">
    <property type="entry name" value="Hydroxymethylglutaryl-CoA lyase"/>
    <property type="match status" value="1"/>
</dbReference>
<accession>A0A084GGD0</accession>
<dbReference type="Gene3D" id="3.20.20.70">
    <property type="entry name" value="Aldolase class I"/>
    <property type="match status" value="1"/>
</dbReference>
<dbReference type="GO" id="GO:0004419">
    <property type="term" value="F:hydroxymethylglutaryl-CoA lyase activity"/>
    <property type="evidence" value="ECO:0007669"/>
    <property type="project" value="UniProtKB-EC"/>
</dbReference>
<dbReference type="GO" id="GO:0003677">
    <property type="term" value="F:DNA binding"/>
    <property type="evidence" value="ECO:0007669"/>
    <property type="project" value="InterPro"/>
</dbReference>
<comment type="pathway">
    <text evidence="1">Metabolic intermediate metabolism; (S)-3-hydroxy-3-methylglutaryl-CoA degradation; acetoacetate from (S)-3-hydroxy-3-methylglutaryl-CoA: step 1/1.</text>
</comment>
<dbReference type="InterPro" id="IPR000891">
    <property type="entry name" value="PYR_CT"/>
</dbReference>
<dbReference type="Proteomes" id="UP000028545">
    <property type="component" value="Unassembled WGS sequence"/>
</dbReference>
<evidence type="ECO:0000256" key="2">
    <source>
        <dbReference type="ARBA" id="ARBA00009405"/>
    </source>
</evidence>
<dbReference type="SMART" id="SM00066">
    <property type="entry name" value="GAL4"/>
    <property type="match status" value="1"/>
</dbReference>
<dbReference type="PANTHER" id="PTHR42738:SF17">
    <property type="entry name" value="HYDROXYMETHYLGLUTARYL-COA LYASE"/>
    <property type="match status" value="1"/>
</dbReference>
<keyword evidence="4" id="KW-0479">Metal-binding</keyword>
<dbReference type="VEuPathDB" id="FungiDB:SAPIO_CDS0709"/>
<evidence type="ECO:0000313" key="12">
    <source>
        <dbReference type="Proteomes" id="UP000028545"/>
    </source>
</evidence>
<dbReference type="Gene3D" id="4.10.240.10">
    <property type="entry name" value="Zn(2)-C6 fungal-type DNA-binding domain"/>
    <property type="match status" value="1"/>
</dbReference>
<dbReference type="RefSeq" id="XP_016646191.1">
    <property type="nucleotide sequence ID" value="XM_016783425.1"/>
</dbReference>
<proteinExistence type="inferred from homology"/>
<dbReference type="CDD" id="cd12148">
    <property type="entry name" value="fungal_TF_MHR"/>
    <property type="match status" value="1"/>
</dbReference>
<evidence type="ECO:0000256" key="3">
    <source>
        <dbReference type="ARBA" id="ARBA00012910"/>
    </source>
</evidence>
<dbReference type="NCBIfam" id="NF004283">
    <property type="entry name" value="PRK05692.1"/>
    <property type="match status" value="1"/>
</dbReference>
<dbReference type="PROSITE" id="PS50048">
    <property type="entry name" value="ZN2_CY6_FUNGAL_2"/>
    <property type="match status" value="1"/>
</dbReference>
<evidence type="ECO:0000259" key="9">
    <source>
        <dbReference type="PROSITE" id="PS50048"/>
    </source>
</evidence>
<dbReference type="SMART" id="SM00906">
    <property type="entry name" value="Fungal_trans"/>
    <property type="match status" value="1"/>
</dbReference>
<evidence type="ECO:0000256" key="4">
    <source>
        <dbReference type="ARBA" id="ARBA00022723"/>
    </source>
</evidence>
<dbReference type="InterPro" id="IPR036864">
    <property type="entry name" value="Zn2-C6_fun-type_DNA-bd_sf"/>
</dbReference>
<keyword evidence="12" id="KW-1185">Reference proteome</keyword>
<dbReference type="GeneID" id="27718861"/>
<comment type="catalytic activity">
    <reaction evidence="7">
        <text>(3S)-3-hydroxy-3-methylglutaryl-CoA = acetoacetate + acetyl-CoA</text>
        <dbReference type="Rhea" id="RHEA:24404"/>
        <dbReference type="ChEBI" id="CHEBI:13705"/>
        <dbReference type="ChEBI" id="CHEBI:43074"/>
        <dbReference type="ChEBI" id="CHEBI:57288"/>
        <dbReference type="EC" id="4.1.3.4"/>
    </reaction>
</comment>
<dbReference type="Pfam" id="PF00378">
    <property type="entry name" value="ECH_1"/>
    <property type="match status" value="1"/>
</dbReference>
<dbReference type="EMBL" id="JOWA01000033">
    <property type="protein sequence ID" value="KEZ46392.1"/>
    <property type="molecule type" value="Genomic_DNA"/>
</dbReference>
<dbReference type="SUPFAM" id="SSF57701">
    <property type="entry name" value="Zn2/Cys6 DNA-binding domain"/>
    <property type="match status" value="1"/>
</dbReference>
<gene>
    <name evidence="11" type="ORF">SAPIO_CDS0709</name>
</gene>
<dbReference type="InterPro" id="IPR001138">
    <property type="entry name" value="Zn2Cys6_DnaBD"/>
</dbReference>
<dbReference type="InterPro" id="IPR013785">
    <property type="entry name" value="Aldolase_TIM"/>
</dbReference>
<dbReference type="CDD" id="cd00067">
    <property type="entry name" value="GAL4"/>
    <property type="match status" value="1"/>
</dbReference>
<dbReference type="OrthoDB" id="424974at2759"/>
<dbReference type="HOGENOM" id="CLU_285620_0_0_1"/>
<evidence type="ECO:0000256" key="1">
    <source>
        <dbReference type="ARBA" id="ARBA00005143"/>
    </source>
</evidence>
<dbReference type="SUPFAM" id="SSF51569">
    <property type="entry name" value="Aldolase"/>
    <property type="match status" value="1"/>
</dbReference>
<sequence length="1084" mass="117281">MTVRIVEVGPRDGLQNVKAAIPTSTKLQLIERLRQAGLQTIELTSVVSPKAISQLADCRDLLSSSPLLGQQRQQLQGRSPSKPIYRFPVLVPTIKGLKIAQEHGVAEVAVFVSATEGFSRANLNCSVDQGLAQAKEVVVEAISSGLSIFTINLAGRFSYVSCIFADPFDGSTPLSAVLHAVKELFNAGCYEVSLGDNLGVGTAPQVRGLIEYLNAHGIHSNKLAGRFHDTYGQGLTNAWQAYHCGIRTFDSSVGGLGGCPFAPGAKGNVATEDIVYLFQNAGIETGVDLDKLVGVGIWISKQLSKPNDSRAGVALWSKFQKSAATQSVAAEPSSDRKTSSLLKHEFEQFEKDPTISRILISGSGKFFCVGMDLAAAASAASKGGDASSTLLEGLTSLFEAIENSTKVTIAVINGTRGAISLLVDRPETLQDAANHFLDGLRNASPTGSKMIKQLVKLGWAHGGKAEQQEGISALFKQMLQPGTEGEHGMKQFQKRLSHQLHSARQRVIKNAEDMRDQVMLSLNTVDEISSASSGIRRIRQACTGCRLKKIKCSGERPVCVKCRRSKQKCLYEPYSATSVPGGVRRGSPSSGRLSTSHVNRDLLHRISAIESQLARLSDPRSDPGFRRLSEKSDGRDDCASQVSPLEDDIIVGSNTTPSGIAAERLADGNLPKCLLLAILASALRFSDHEYFEGATREATETYAREAWLSVLSDHMTADNSPQLYVAQTTNILAIVDFTAGRTSSGWLKIGLAIRIAQDLQLMKEPDARLPAPEQEERRRCFWSVYLLDKLVSCGRDRHPALLDDRCSLLDWNEDLNALSGNFSLAILAGSILGRCTRITFHDREVDDLPPWDLGSEYASLNSALLLLESRLQISTQPIIKRCYQRDSLPRWYCQPPMKVLRDAEEAGGHLGASFYAYATCVAGGILLLNQHAELHNQAARYSELMSATQMAIDILEKLGSFWDHASQIYHRLLNFNAQAHAFASLLDSTIPPNINAEAEATLWSMVDYGHMCGDSDLALPNSCATVPAEPRTTGAPVSRLYPSSEAGFATDVDLATLANGEAFDVINFDSPATGYLLDLASGGG</sequence>
<comment type="similarity">
    <text evidence="2">Belongs to the HMG-CoA lyase family.</text>
</comment>
<dbReference type="UniPathway" id="UPA00896">
    <property type="reaction ID" value="UER00863"/>
</dbReference>
<dbReference type="GO" id="GO:0006351">
    <property type="term" value="P:DNA-templated transcription"/>
    <property type="evidence" value="ECO:0007669"/>
    <property type="project" value="InterPro"/>
</dbReference>
<protein>
    <recommendedName>
        <fullName evidence="3">hydroxymethylglutaryl-CoA lyase</fullName>
        <ecNumber evidence="3">4.1.3.4</ecNumber>
    </recommendedName>
</protein>
<dbReference type="InterPro" id="IPR043594">
    <property type="entry name" value="HMGL"/>
</dbReference>
<dbReference type="Pfam" id="PF04082">
    <property type="entry name" value="Fungal_trans"/>
    <property type="match status" value="1"/>
</dbReference>
<dbReference type="PROSITE" id="PS00463">
    <property type="entry name" value="ZN2_CY6_FUNGAL_1"/>
    <property type="match status" value="1"/>
</dbReference>